<name>A0A1D1VZE9_RAMVA</name>
<feature type="region of interest" description="Disordered" evidence="1">
    <location>
        <begin position="334"/>
        <end position="364"/>
    </location>
</feature>
<feature type="compositionally biased region" description="Low complexity" evidence="1">
    <location>
        <begin position="139"/>
        <end position="151"/>
    </location>
</feature>
<feature type="region of interest" description="Disordered" evidence="1">
    <location>
        <begin position="133"/>
        <end position="158"/>
    </location>
</feature>
<reference evidence="2 3" key="1">
    <citation type="journal article" date="2016" name="Nat. Commun.">
        <title>Extremotolerant tardigrade genome and improved radiotolerance of human cultured cells by tardigrade-unique protein.</title>
        <authorList>
            <person name="Hashimoto T."/>
            <person name="Horikawa D.D."/>
            <person name="Saito Y."/>
            <person name="Kuwahara H."/>
            <person name="Kozuka-Hata H."/>
            <person name="Shin-I T."/>
            <person name="Minakuchi Y."/>
            <person name="Ohishi K."/>
            <person name="Motoyama A."/>
            <person name="Aizu T."/>
            <person name="Enomoto A."/>
            <person name="Kondo K."/>
            <person name="Tanaka S."/>
            <person name="Hara Y."/>
            <person name="Koshikawa S."/>
            <person name="Sagara H."/>
            <person name="Miura T."/>
            <person name="Yokobori S."/>
            <person name="Miyagawa K."/>
            <person name="Suzuki Y."/>
            <person name="Kubo T."/>
            <person name="Oyama M."/>
            <person name="Kohara Y."/>
            <person name="Fujiyama A."/>
            <person name="Arakawa K."/>
            <person name="Katayama T."/>
            <person name="Toyoda A."/>
            <person name="Kunieda T."/>
        </authorList>
    </citation>
    <scope>NUCLEOTIDE SEQUENCE [LARGE SCALE GENOMIC DNA]</scope>
    <source>
        <strain evidence="2 3">YOKOZUNA-1</strain>
    </source>
</reference>
<feature type="compositionally biased region" description="Polar residues" evidence="1">
    <location>
        <begin position="334"/>
        <end position="346"/>
    </location>
</feature>
<evidence type="ECO:0000256" key="1">
    <source>
        <dbReference type="SAM" id="MobiDB-lite"/>
    </source>
</evidence>
<feature type="compositionally biased region" description="Polar residues" evidence="1">
    <location>
        <begin position="188"/>
        <end position="199"/>
    </location>
</feature>
<gene>
    <name evidence="2" type="primary">RvY_16687-1</name>
    <name evidence="2" type="synonym">RvY_16687.1</name>
    <name evidence="2" type="ORF">RvY_16687</name>
</gene>
<dbReference type="EMBL" id="BDGG01000014">
    <property type="protein sequence ID" value="GAV06750.1"/>
    <property type="molecule type" value="Genomic_DNA"/>
</dbReference>
<evidence type="ECO:0008006" key="4">
    <source>
        <dbReference type="Google" id="ProtNLM"/>
    </source>
</evidence>
<accession>A0A1D1VZE9</accession>
<comment type="caution">
    <text evidence="2">The sequence shown here is derived from an EMBL/GenBank/DDBJ whole genome shotgun (WGS) entry which is preliminary data.</text>
</comment>
<evidence type="ECO:0000313" key="3">
    <source>
        <dbReference type="Proteomes" id="UP000186922"/>
    </source>
</evidence>
<feature type="region of interest" description="Disordered" evidence="1">
    <location>
        <begin position="188"/>
        <end position="216"/>
    </location>
</feature>
<proteinExistence type="predicted"/>
<dbReference type="Proteomes" id="UP000186922">
    <property type="component" value="Unassembled WGS sequence"/>
</dbReference>
<sequence>MYSSFRCTRHLPYADEQPSLFSTTATIKSQRCHLRFRNQRERNQNELSAALDGCRSIPHSLRSLSIMNGKKKRTDTGSRKLNSALELAVKKHNLSPDQLLNVLQKKGCPEDVAARLRSTISLGGSSIQLPDISSTFGLPSSDSSGDAPPDSQKSVERDCSYPSYASSCQPVPNYLDFLAILAQQPARSPTITRANSTSSRETHHDTVPEQNTQGNASTLTAAVSTVADDIPSPAIVPFDSFPQPEIHLDVQNHQQYPSPSVNEVQRDDMVSDTLERAVEAVLFGKGIREAATLYNVDRDRLRATLVERGCQLGPRPSTSPPAPFPPVLAHVPTQSTVTSSVNQGTSEDVADLTEDDDGPTNSEVDMRQANYTEVGDWELEESEVEETLAVYAGLHQPEMEKMEKEEVEEVGMTLKLLVANPAPLEPVMAEALEIPHEGEAEQEEDSLEIPEPPIPKVMQAAIDDVEYQKMTAFAAAKHHGVSYASLKKLLLTRGLIDPKTQLHHRQIGCSLKAKVRKFKLCQSQHKSRVARTLSKRLRVITKVIQELRPKSQRTKRRPTRLIIEQETEGKVEVDEREIEGIVEVRTVRQYLVKWQGETEPAWVDDSLFEGLKRAVPLQE</sequence>
<feature type="compositionally biased region" description="Acidic residues" evidence="1">
    <location>
        <begin position="348"/>
        <end position="358"/>
    </location>
</feature>
<dbReference type="AlphaFoldDB" id="A0A1D1VZE9"/>
<evidence type="ECO:0000313" key="2">
    <source>
        <dbReference type="EMBL" id="GAV06750.1"/>
    </source>
</evidence>
<organism evidence="2 3">
    <name type="scientific">Ramazzottius varieornatus</name>
    <name type="common">Water bear</name>
    <name type="synonym">Tardigrade</name>
    <dbReference type="NCBI Taxonomy" id="947166"/>
    <lineage>
        <taxon>Eukaryota</taxon>
        <taxon>Metazoa</taxon>
        <taxon>Ecdysozoa</taxon>
        <taxon>Tardigrada</taxon>
        <taxon>Eutardigrada</taxon>
        <taxon>Parachela</taxon>
        <taxon>Hypsibioidea</taxon>
        <taxon>Ramazzottiidae</taxon>
        <taxon>Ramazzottius</taxon>
    </lineage>
</organism>
<dbReference type="CDD" id="cd00024">
    <property type="entry name" value="CD_CSD"/>
    <property type="match status" value="1"/>
</dbReference>
<protein>
    <recommendedName>
        <fullName evidence="4">Chromo domain-containing protein</fullName>
    </recommendedName>
</protein>
<keyword evidence="3" id="KW-1185">Reference proteome</keyword>